<proteinExistence type="predicted"/>
<name>A0AAV4EBV7_9GAST</name>
<dbReference type="AlphaFoldDB" id="A0AAV4EBV7"/>
<dbReference type="EMBL" id="BMAT01010662">
    <property type="protein sequence ID" value="GFR58150.1"/>
    <property type="molecule type" value="Genomic_DNA"/>
</dbReference>
<evidence type="ECO:0000313" key="2">
    <source>
        <dbReference type="Proteomes" id="UP000762676"/>
    </source>
</evidence>
<gene>
    <name evidence="1" type="ORF">ElyMa_005354400</name>
</gene>
<sequence length="79" mass="8821">MSLLQTAWAEHQEDAVINGATHGTQRRGRPKVTHVDTLKRGTETTSVHGLVSLMEDRDVWRSLVISRSHPPYVKTGFVA</sequence>
<dbReference type="Proteomes" id="UP000762676">
    <property type="component" value="Unassembled WGS sequence"/>
</dbReference>
<protein>
    <submittedName>
        <fullName evidence="1">Uncharacterized protein</fullName>
    </submittedName>
</protein>
<reference evidence="1 2" key="1">
    <citation type="journal article" date="2021" name="Elife">
        <title>Chloroplast acquisition without the gene transfer in kleptoplastic sea slugs, Plakobranchus ocellatus.</title>
        <authorList>
            <person name="Maeda T."/>
            <person name="Takahashi S."/>
            <person name="Yoshida T."/>
            <person name="Shimamura S."/>
            <person name="Takaki Y."/>
            <person name="Nagai Y."/>
            <person name="Toyoda A."/>
            <person name="Suzuki Y."/>
            <person name="Arimoto A."/>
            <person name="Ishii H."/>
            <person name="Satoh N."/>
            <person name="Nishiyama T."/>
            <person name="Hasebe M."/>
            <person name="Maruyama T."/>
            <person name="Minagawa J."/>
            <person name="Obokata J."/>
            <person name="Shigenobu S."/>
        </authorList>
    </citation>
    <scope>NUCLEOTIDE SEQUENCE [LARGE SCALE GENOMIC DNA]</scope>
</reference>
<keyword evidence="2" id="KW-1185">Reference proteome</keyword>
<evidence type="ECO:0000313" key="1">
    <source>
        <dbReference type="EMBL" id="GFR58150.1"/>
    </source>
</evidence>
<organism evidence="1 2">
    <name type="scientific">Elysia marginata</name>
    <dbReference type="NCBI Taxonomy" id="1093978"/>
    <lineage>
        <taxon>Eukaryota</taxon>
        <taxon>Metazoa</taxon>
        <taxon>Spiralia</taxon>
        <taxon>Lophotrochozoa</taxon>
        <taxon>Mollusca</taxon>
        <taxon>Gastropoda</taxon>
        <taxon>Heterobranchia</taxon>
        <taxon>Euthyneura</taxon>
        <taxon>Panpulmonata</taxon>
        <taxon>Sacoglossa</taxon>
        <taxon>Placobranchoidea</taxon>
        <taxon>Plakobranchidae</taxon>
        <taxon>Elysia</taxon>
    </lineage>
</organism>
<accession>A0AAV4EBV7</accession>
<comment type="caution">
    <text evidence="1">The sequence shown here is derived from an EMBL/GenBank/DDBJ whole genome shotgun (WGS) entry which is preliminary data.</text>
</comment>